<comment type="caution">
    <text evidence="2">The sequence shown here is derived from an EMBL/GenBank/DDBJ whole genome shotgun (WGS) entry which is preliminary data.</text>
</comment>
<dbReference type="VEuPathDB" id="MicrosporidiaDB:A0H76_1642"/>
<keyword evidence="1" id="KW-0812">Transmembrane</keyword>
<reference evidence="2 3" key="1">
    <citation type="journal article" date="2017" name="Environ. Microbiol.">
        <title>Decay of the glycolytic pathway and adaptation to intranuclear parasitism within Enterocytozoonidae microsporidia.</title>
        <authorList>
            <person name="Wiredu Boakye D."/>
            <person name="Jaroenlak P."/>
            <person name="Prachumwat A."/>
            <person name="Williams T.A."/>
            <person name="Bateman K.S."/>
            <person name="Itsathitphaisarn O."/>
            <person name="Sritunyalucksana K."/>
            <person name="Paszkiewicz K.H."/>
            <person name="Moore K.A."/>
            <person name="Stentiford G.D."/>
            <person name="Williams B.A."/>
        </authorList>
    </citation>
    <scope>NUCLEOTIDE SEQUENCE [LARGE SCALE GENOMIC DNA]</scope>
    <source>
        <strain evidence="3">canceri</strain>
    </source>
</reference>
<evidence type="ECO:0000256" key="1">
    <source>
        <dbReference type="SAM" id="Phobius"/>
    </source>
</evidence>
<organism evidence="2 3">
    <name type="scientific">Hepatospora eriocheir</name>
    <dbReference type="NCBI Taxonomy" id="1081669"/>
    <lineage>
        <taxon>Eukaryota</taxon>
        <taxon>Fungi</taxon>
        <taxon>Fungi incertae sedis</taxon>
        <taxon>Microsporidia</taxon>
        <taxon>Hepatosporidae</taxon>
        <taxon>Hepatospora</taxon>
    </lineage>
</organism>
<dbReference type="AlphaFoldDB" id="A0A1X0Q5V7"/>
<name>A0A1X0Q5V7_9MICR</name>
<keyword evidence="1" id="KW-1133">Transmembrane helix</keyword>
<proteinExistence type="predicted"/>
<protein>
    <submittedName>
        <fullName evidence="2">Uncharacterized protein</fullName>
    </submittedName>
</protein>
<accession>A0A1X0Q5V7</accession>
<sequence>MSINDSIVIESELSISLRLYSCISNLLFIAAFRFLINNGHPKHNASMSSVATPSTYPFLHKNEQYASASDSAINQGIPRSVNNFCASNMCFSSTLTFPFVYFSINS</sequence>
<evidence type="ECO:0000313" key="2">
    <source>
        <dbReference type="EMBL" id="ORD93067.1"/>
    </source>
</evidence>
<dbReference type="EMBL" id="LTAI01002036">
    <property type="protein sequence ID" value="ORD93067.1"/>
    <property type="molecule type" value="Genomic_DNA"/>
</dbReference>
<dbReference type="Proteomes" id="UP000192501">
    <property type="component" value="Unassembled WGS sequence"/>
</dbReference>
<evidence type="ECO:0000313" key="3">
    <source>
        <dbReference type="Proteomes" id="UP000192501"/>
    </source>
</evidence>
<gene>
    <name evidence="2" type="ORF">A0H76_1642</name>
</gene>
<keyword evidence="1" id="KW-0472">Membrane</keyword>
<feature type="transmembrane region" description="Helical" evidence="1">
    <location>
        <begin position="15"/>
        <end position="36"/>
    </location>
</feature>